<protein>
    <submittedName>
        <fullName evidence="2">Uncharacterized protein</fullName>
    </submittedName>
</protein>
<name>A0A6J5M253_9CAUD</name>
<keyword evidence="1" id="KW-0812">Transmembrane</keyword>
<sequence>MQVLPTVCAILYFLGAFLYYLHQLTILYFKETENVSEAKVLTNAVIWPWRVVEIMVMYVFEMNKRDDEDDE</sequence>
<accession>A0A6J5M253</accession>
<evidence type="ECO:0000313" key="2">
    <source>
        <dbReference type="EMBL" id="CAB4139060.1"/>
    </source>
</evidence>
<proteinExistence type="predicted"/>
<evidence type="ECO:0000256" key="1">
    <source>
        <dbReference type="SAM" id="Phobius"/>
    </source>
</evidence>
<reference evidence="2" key="1">
    <citation type="submission" date="2020-04" db="EMBL/GenBank/DDBJ databases">
        <authorList>
            <person name="Chiriac C."/>
            <person name="Salcher M."/>
            <person name="Ghai R."/>
            <person name="Kavagutti S V."/>
        </authorList>
    </citation>
    <scope>NUCLEOTIDE SEQUENCE</scope>
</reference>
<feature type="transmembrane region" description="Helical" evidence="1">
    <location>
        <begin position="7"/>
        <end position="29"/>
    </location>
</feature>
<dbReference type="EMBL" id="LR796358">
    <property type="protein sequence ID" value="CAB4139060.1"/>
    <property type="molecule type" value="Genomic_DNA"/>
</dbReference>
<organism evidence="2">
    <name type="scientific">uncultured Caudovirales phage</name>
    <dbReference type="NCBI Taxonomy" id="2100421"/>
    <lineage>
        <taxon>Viruses</taxon>
        <taxon>Duplodnaviria</taxon>
        <taxon>Heunggongvirae</taxon>
        <taxon>Uroviricota</taxon>
        <taxon>Caudoviricetes</taxon>
        <taxon>Peduoviridae</taxon>
        <taxon>Maltschvirus</taxon>
        <taxon>Maltschvirus maltsch</taxon>
    </lineage>
</organism>
<gene>
    <name evidence="2" type="ORF">UFOVP343_38</name>
</gene>
<keyword evidence="1" id="KW-0472">Membrane</keyword>
<keyword evidence="1" id="KW-1133">Transmembrane helix</keyword>